<organism evidence="1 2">
    <name type="scientific">Candidatus Woesebacteria bacterium RIFCSPHIGHO2_12_FULL_41_24</name>
    <dbReference type="NCBI Taxonomy" id="1802510"/>
    <lineage>
        <taxon>Bacteria</taxon>
        <taxon>Candidatus Woeseibacteriota</taxon>
    </lineage>
</organism>
<dbReference type="Gene3D" id="3.40.470.10">
    <property type="entry name" value="Uracil-DNA glycosylase-like domain"/>
    <property type="match status" value="1"/>
</dbReference>
<name>A0A1F8ARZ6_9BACT</name>
<dbReference type="InterPro" id="IPR036895">
    <property type="entry name" value="Uracil-DNA_glycosylase-like_sf"/>
</dbReference>
<accession>A0A1F8ARZ6</accession>
<sequence>MIEKHPFGNFVLVKSKYLLLGSFVAKPADGYEWFYANGRNLFWPILEEVYGINLRTKKAQQHLFTRLGLAITDIILECDRENNSNSDMNLKCLVFNTQAIAEIVKKNKITSIYFTSRFVEKLFKKEFKDLILKFPKIELITLPSPSPRYALMSKSQKVTIYKNLLPRLK</sequence>
<gene>
    <name evidence="1" type="ORF">A3E44_00205</name>
</gene>
<evidence type="ECO:0000313" key="2">
    <source>
        <dbReference type="Proteomes" id="UP000178603"/>
    </source>
</evidence>
<dbReference type="Proteomes" id="UP000178603">
    <property type="component" value="Unassembled WGS sequence"/>
</dbReference>
<reference evidence="1 2" key="1">
    <citation type="journal article" date="2016" name="Nat. Commun.">
        <title>Thousands of microbial genomes shed light on interconnected biogeochemical processes in an aquifer system.</title>
        <authorList>
            <person name="Anantharaman K."/>
            <person name="Brown C.T."/>
            <person name="Hug L.A."/>
            <person name="Sharon I."/>
            <person name="Castelle C.J."/>
            <person name="Probst A.J."/>
            <person name="Thomas B.C."/>
            <person name="Singh A."/>
            <person name="Wilkins M.J."/>
            <person name="Karaoz U."/>
            <person name="Brodie E.L."/>
            <person name="Williams K.H."/>
            <person name="Hubbard S.S."/>
            <person name="Banfield J.F."/>
        </authorList>
    </citation>
    <scope>NUCLEOTIDE SEQUENCE [LARGE SCALE GENOMIC DNA]</scope>
</reference>
<evidence type="ECO:0000313" key="1">
    <source>
        <dbReference type="EMBL" id="OGM54471.1"/>
    </source>
</evidence>
<protein>
    <recommendedName>
        <fullName evidence="3">DNA-deoxyinosine glycosylase</fullName>
    </recommendedName>
</protein>
<proteinExistence type="predicted"/>
<comment type="caution">
    <text evidence="1">The sequence shown here is derived from an EMBL/GenBank/DDBJ whole genome shotgun (WGS) entry which is preliminary data.</text>
</comment>
<evidence type="ECO:0008006" key="3">
    <source>
        <dbReference type="Google" id="ProtNLM"/>
    </source>
</evidence>
<dbReference type="SUPFAM" id="SSF52141">
    <property type="entry name" value="Uracil-DNA glycosylase-like"/>
    <property type="match status" value="1"/>
</dbReference>
<dbReference type="EMBL" id="MGGW01000014">
    <property type="protein sequence ID" value="OGM54471.1"/>
    <property type="molecule type" value="Genomic_DNA"/>
</dbReference>
<dbReference type="AlphaFoldDB" id="A0A1F8ARZ6"/>